<protein>
    <submittedName>
        <fullName evidence="1">Uncharacterized protein</fullName>
    </submittedName>
</protein>
<evidence type="ECO:0000313" key="2">
    <source>
        <dbReference type="Proteomes" id="UP001064048"/>
    </source>
</evidence>
<feature type="non-terminal residue" evidence="1">
    <location>
        <position position="1"/>
    </location>
</feature>
<evidence type="ECO:0000313" key="1">
    <source>
        <dbReference type="EMBL" id="KAI8438501.1"/>
    </source>
</evidence>
<organism evidence="1 2">
    <name type="scientific">Choristoneura fumiferana</name>
    <name type="common">Spruce budworm moth</name>
    <name type="synonym">Archips fumiferana</name>
    <dbReference type="NCBI Taxonomy" id="7141"/>
    <lineage>
        <taxon>Eukaryota</taxon>
        <taxon>Metazoa</taxon>
        <taxon>Ecdysozoa</taxon>
        <taxon>Arthropoda</taxon>
        <taxon>Hexapoda</taxon>
        <taxon>Insecta</taxon>
        <taxon>Pterygota</taxon>
        <taxon>Neoptera</taxon>
        <taxon>Endopterygota</taxon>
        <taxon>Lepidoptera</taxon>
        <taxon>Glossata</taxon>
        <taxon>Ditrysia</taxon>
        <taxon>Tortricoidea</taxon>
        <taxon>Tortricidae</taxon>
        <taxon>Tortricinae</taxon>
        <taxon>Choristoneura</taxon>
    </lineage>
</organism>
<gene>
    <name evidence="1" type="ORF">MSG28_010985</name>
</gene>
<accession>A0ACC0KQR7</accession>
<dbReference type="EMBL" id="CM046118">
    <property type="protein sequence ID" value="KAI8438501.1"/>
    <property type="molecule type" value="Genomic_DNA"/>
</dbReference>
<name>A0ACC0KQR7_CHOFU</name>
<keyword evidence="2" id="KW-1185">Reference proteome</keyword>
<dbReference type="Proteomes" id="UP001064048">
    <property type="component" value="Chromosome 18"/>
</dbReference>
<comment type="caution">
    <text evidence="1">The sequence shown here is derived from an EMBL/GenBank/DDBJ whole genome shotgun (WGS) entry which is preliminary data.</text>
</comment>
<reference evidence="1 2" key="1">
    <citation type="journal article" date="2022" name="Genome Biol. Evol.">
        <title>The Spruce Budworm Genome: Reconstructing the Evolutionary History of Antifreeze Proteins.</title>
        <authorList>
            <person name="Beliveau C."/>
            <person name="Gagne P."/>
            <person name="Picq S."/>
            <person name="Vernygora O."/>
            <person name="Keeling C.I."/>
            <person name="Pinkney K."/>
            <person name="Doucet D."/>
            <person name="Wen F."/>
            <person name="Johnston J.S."/>
            <person name="Maaroufi H."/>
            <person name="Boyle B."/>
            <person name="Laroche J."/>
            <person name="Dewar K."/>
            <person name="Juretic N."/>
            <person name="Blackburn G."/>
            <person name="Nisole A."/>
            <person name="Brunet B."/>
            <person name="Brandao M."/>
            <person name="Lumley L."/>
            <person name="Duan J."/>
            <person name="Quan G."/>
            <person name="Lucarotti C.J."/>
            <person name="Roe A.D."/>
            <person name="Sperling F.A.H."/>
            <person name="Levesque R.C."/>
            <person name="Cusson M."/>
        </authorList>
    </citation>
    <scope>NUCLEOTIDE SEQUENCE [LARGE SCALE GENOMIC DNA]</scope>
    <source>
        <strain evidence="1">Glfc:IPQL:Cfum</strain>
    </source>
</reference>
<proteinExistence type="predicted"/>
<sequence>GRLDQSRWPRKDPSKPVRFVARFLRAHLPESHSRGAPAPPPRAAAIRDQEQESGRTTIWSNPSDACFQHFLFICLHRRIPLGVTSDDLNWLAREQGFASHPSGSASGTDLFYIRFRHLVTRGPARDARRPLRSSSQKTTRIRYDPTPSLIRVPF</sequence>